<gene>
    <name evidence="1" type="ORF">A2773_04840</name>
</gene>
<organism evidence="1 2">
    <name type="scientific">Candidatus Gottesmanbacteria bacterium RIFCSPHIGHO2_01_FULL_39_10</name>
    <dbReference type="NCBI Taxonomy" id="1798375"/>
    <lineage>
        <taxon>Bacteria</taxon>
        <taxon>Candidatus Gottesmaniibacteriota</taxon>
    </lineage>
</organism>
<protein>
    <recommendedName>
        <fullName evidence="3">UDP-N-acetyl-alpha-D-muramoyl-L-alanyl-L-glutamate epimerase</fullName>
    </recommendedName>
</protein>
<dbReference type="AlphaFoldDB" id="A0A1F5ZS63"/>
<dbReference type="Gene3D" id="3.40.50.620">
    <property type="entry name" value="HUPs"/>
    <property type="match status" value="1"/>
</dbReference>
<proteinExistence type="predicted"/>
<dbReference type="InterPro" id="IPR014729">
    <property type="entry name" value="Rossmann-like_a/b/a_fold"/>
</dbReference>
<comment type="caution">
    <text evidence="1">The sequence shown here is derived from an EMBL/GenBank/DDBJ whole genome shotgun (WGS) entry which is preliminary data.</text>
</comment>
<sequence>MINGTLKINRKVLHNGIEITLGRKDYFITYPAAIWKEFPDVFRQTFADSLTYFLTMHLSLSNGHRILYNFPPPITEPFFFKGMVYSLSENYLTADNKSKMADLLKLLYNRDFQIEFTGRPRYTRFKNVNRNSKKRAVIPFSFGKDSLLTFALADELGIKPYLIFFREPRSPHENRHKYKLAQRFFDEFDIDVHFFPLAPGWLREVDTDNTWGWGLQLTQYTLLTIPYLFGLKSKYLFWAHEQSCNDTFVNGEGFILNPVYEQSYNWVLTSNATAKVLGSNAIFASLLEPIHELAIIKILHSRYPDIAKYQTSCFAEEDIARSRRWCGVCTKCARMYVMFLAHGISPSKVSFFENMLTPKKRHLYPIFEQDLVKNDSAYAKSAAAKEEQLFSFYLAAKRGAKGPLMDEFKKKYFKAVKKKEKSLREKYFGIHTSNTLTYELKTPILKIFEEELSDLR</sequence>
<evidence type="ECO:0000313" key="1">
    <source>
        <dbReference type="EMBL" id="OGG15184.1"/>
    </source>
</evidence>
<evidence type="ECO:0008006" key="3">
    <source>
        <dbReference type="Google" id="ProtNLM"/>
    </source>
</evidence>
<reference evidence="1 2" key="1">
    <citation type="journal article" date="2016" name="Nat. Commun.">
        <title>Thousands of microbial genomes shed light on interconnected biogeochemical processes in an aquifer system.</title>
        <authorList>
            <person name="Anantharaman K."/>
            <person name="Brown C.T."/>
            <person name="Hug L.A."/>
            <person name="Sharon I."/>
            <person name="Castelle C.J."/>
            <person name="Probst A.J."/>
            <person name="Thomas B.C."/>
            <person name="Singh A."/>
            <person name="Wilkins M.J."/>
            <person name="Karaoz U."/>
            <person name="Brodie E.L."/>
            <person name="Williams K.H."/>
            <person name="Hubbard S.S."/>
            <person name="Banfield J.F."/>
        </authorList>
    </citation>
    <scope>NUCLEOTIDE SEQUENCE [LARGE SCALE GENOMIC DNA]</scope>
</reference>
<accession>A0A1F5ZS63</accession>
<evidence type="ECO:0000313" key="2">
    <source>
        <dbReference type="Proteomes" id="UP000177383"/>
    </source>
</evidence>
<dbReference type="EMBL" id="MFJE01000005">
    <property type="protein sequence ID" value="OGG15184.1"/>
    <property type="molecule type" value="Genomic_DNA"/>
</dbReference>
<dbReference type="SUPFAM" id="SSF52402">
    <property type="entry name" value="Adenine nucleotide alpha hydrolases-like"/>
    <property type="match status" value="2"/>
</dbReference>
<dbReference type="STRING" id="1798375.A2773_04840"/>
<dbReference type="Proteomes" id="UP000177383">
    <property type="component" value="Unassembled WGS sequence"/>
</dbReference>
<name>A0A1F5ZS63_9BACT</name>